<feature type="transmembrane region" description="Helical" evidence="3">
    <location>
        <begin position="94"/>
        <end position="111"/>
    </location>
</feature>
<keyword evidence="6" id="KW-1185">Reference proteome</keyword>
<dbReference type="GO" id="GO:0016020">
    <property type="term" value="C:membrane"/>
    <property type="evidence" value="ECO:0007669"/>
    <property type="project" value="GOC"/>
</dbReference>
<dbReference type="EMBL" id="JACSQS010000011">
    <property type="protein sequence ID" value="MBD7954853.1"/>
    <property type="molecule type" value="Genomic_DNA"/>
</dbReference>
<keyword evidence="3" id="KW-0812">Transmembrane</keyword>
<evidence type="ECO:0000259" key="4">
    <source>
        <dbReference type="Pfam" id="PF00149"/>
    </source>
</evidence>
<dbReference type="CDD" id="cd07385">
    <property type="entry name" value="MPP_YkuE_C"/>
    <property type="match status" value="1"/>
</dbReference>
<dbReference type="InterPro" id="IPR029052">
    <property type="entry name" value="Metallo-depent_PP-like"/>
</dbReference>
<name>A0A8X8FMR9_9GAMM</name>
<dbReference type="InterPro" id="IPR051158">
    <property type="entry name" value="Metallophosphoesterase_sf"/>
</dbReference>
<dbReference type="GO" id="GO:0046872">
    <property type="term" value="F:metal ion binding"/>
    <property type="evidence" value="ECO:0007669"/>
    <property type="project" value="UniProtKB-KW"/>
</dbReference>
<dbReference type="Proteomes" id="UP000636938">
    <property type="component" value="Unassembled WGS sequence"/>
</dbReference>
<evidence type="ECO:0000256" key="3">
    <source>
        <dbReference type="SAM" id="Phobius"/>
    </source>
</evidence>
<evidence type="ECO:0000313" key="5">
    <source>
        <dbReference type="EMBL" id="MBD7954853.1"/>
    </source>
</evidence>
<feature type="transmembrane region" description="Helical" evidence="3">
    <location>
        <begin position="178"/>
        <end position="197"/>
    </location>
</feature>
<evidence type="ECO:0000256" key="1">
    <source>
        <dbReference type="ARBA" id="ARBA00022723"/>
    </source>
</evidence>
<keyword evidence="3" id="KW-1133">Transmembrane helix</keyword>
<organism evidence="5 6">
    <name type="scientific">Stenotrophomonas lacuserhaii</name>
    <dbReference type="NCBI Taxonomy" id="2760084"/>
    <lineage>
        <taxon>Bacteria</taxon>
        <taxon>Pseudomonadati</taxon>
        <taxon>Pseudomonadota</taxon>
        <taxon>Gammaproteobacteria</taxon>
        <taxon>Lysobacterales</taxon>
        <taxon>Lysobacteraceae</taxon>
        <taxon>Stenotrophomonas</taxon>
    </lineage>
</organism>
<evidence type="ECO:0000256" key="2">
    <source>
        <dbReference type="ARBA" id="ARBA00022801"/>
    </source>
</evidence>
<comment type="caution">
    <text evidence="5">The sequence shown here is derived from an EMBL/GenBank/DDBJ whole genome shotgun (WGS) entry which is preliminary data.</text>
</comment>
<dbReference type="AlphaFoldDB" id="A0A8X8FMR9"/>
<dbReference type="PANTHER" id="PTHR31302:SF31">
    <property type="entry name" value="PHOSPHODIESTERASE YAEI"/>
    <property type="match status" value="1"/>
</dbReference>
<keyword evidence="3" id="KW-0472">Membrane</keyword>
<dbReference type="Pfam" id="PF00149">
    <property type="entry name" value="Metallophos"/>
    <property type="match status" value="1"/>
</dbReference>
<dbReference type="InterPro" id="IPR004843">
    <property type="entry name" value="Calcineurin-like_PHP"/>
</dbReference>
<gene>
    <name evidence="5" type="ORF">H9654_11655</name>
</gene>
<accession>A0A8X8FMR9</accession>
<feature type="domain" description="Calcineurin-like phosphoesterase" evidence="4">
    <location>
        <begin position="218"/>
        <end position="384"/>
    </location>
</feature>
<dbReference type="GO" id="GO:0008758">
    <property type="term" value="F:UDP-2,3-diacylglucosamine hydrolase activity"/>
    <property type="evidence" value="ECO:0007669"/>
    <property type="project" value="TreeGrafter"/>
</dbReference>
<proteinExistence type="predicted"/>
<dbReference type="Gene3D" id="3.60.21.10">
    <property type="match status" value="1"/>
</dbReference>
<dbReference type="PANTHER" id="PTHR31302">
    <property type="entry name" value="TRANSMEMBRANE PROTEIN WITH METALLOPHOSPHOESTERASE DOMAIN-RELATED"/>
    <property type="match status" value="1"/>
</dbReference>
<evidence type="ECO:0000313" key="6">
    <source>
        <dbReference type="Proteomes" id="UP000636938"/>
    </source>
</evidence>
<sequence length="448" mass="47927">MRRRSLQGCTCGVSCQPHPPGPPQTQRRTPPARGPAVRRRTLLCALEPRIRNQSRCTANLPTAPPGTPIVLSVIASVLALYIVLRLVWPLRLPLAARLLLAVLVFGMALHHRIVAQFAGTMASPEIPKMAIAVLATGFTALLLGALFLLLLDAALLLARLLRSARATAALRARWLRPAAGLTALALGIFGVSQGMAVPKPRSIEVEIAGLPAAFDGYRVLQLTDIHASRLLTGDWVRRVVAESNALKPDLIVITGDLIDGTVAARADDFLPLGELQAPDGVIAITGNHEYYAQYTEWMQAFRALGMQVLENTHTEVRRGDAALTIAGVTDPVAQRYDLPQPDLAAALQGADPQAPVILLDHRPREAKANAARGVQLQLSGHTHGGHIIGMDQLVKRANGGYVSGRYQVGDMTLYVSNGAGLWPGFAARIGVPSEITLITLKAAPKARE</sequence>
<feature type="transmembrane region" description="Helical" evidence="3">
    <location>
        <begin position="69"/>
        <end position="87"/>
    </location>
</feature>
<protein>
    <submittedName>
        <fullName evidence="5">Metallophosphoesterase</fullName>
    </submittedName>
</protein>
<keyword evidence="2" id="KW-0378">Hydrolase</keyword>
<reference evidence="5 6" key="1">
    <citation type="submission" date="2020-08" db="EMBL/GenBank/DDBJ databases">
        <title>A Genomic Blueprint of the Chicken Gut Microbiome.</title>
        <authorList>
            <person name="Gilroy R."/>
            <person name="Ravi A."/>
            <person name="Getino M."/>
            <person name="Pursley I."/>
            <person name="Horton D.L."/>
            <person name="Alikhan N.-F."/>
            <person name="Baker D."/>
            <person name="Gharbi K."/>
            <person name="Hall N."/>
            <person name="Watson M."/>
            <person name="Adriaenssens E.M."/>
            <person name="Foster-Nyarko E."/>
            <person name="Jarju S."/>
            <person name="Secka A."/>
            <person name="Antonio M."/>
            <person name="Oren A."/>
            <person name="Chaudhuri R."/>
            <person name="La Ragione R.M."/>
            <person name="Hildebrand F."/>
            <person name="Pallen M.J."/>
        </authorList>
    </citation>
    <scope>NUCLEOTIDE SEQUENCE [LARGE SCALE GENOMIC DNA]</scope>
    <source>
        <strain evidence="5 6">Sa5BUN4</strain>
    </source>
</reference>
<keyword evidence="1" id="KW-0479">Metal-binding</keyword>
<feature type="transmembrane region" description="Helical" evidence="3">
    <location>
        <begin position="131"/>
        <end position="157"/>
    </location>
</feature>
<dbReference type="GO" id="GO:0009245">
    <property type="term" value="P:lipid A biosynthetic process"/>
    <property type="evidence" value="ECO:0007669"/>
    <property type="project" value="TreeGrafter"/>
</dbReference>
<dbReference type="SUPFAM" id="SSF56300">
    <property type="entry name" value="Metallo-dependent phosphatases"/>
    <property type="match status" value="1"/>
</dbReference>